<gene>
    <name evidence="1" type="ORF">CANTADRAFT_53093</name>
</gene>
<evidence type="ECO:0000313" key="2">
    <source>
        <dbReference type="Proteomes" id="UP000094285"/>
    </source>
</evidence>
<dbReference type="AlphaFoldDB" id="A0A1E4SFU4"/>
<feature type="non-terminal residue" evidence="1">
    <location>
        <position position="1"/>
    </location>
</feature>
<dbReference type="OrthoDB" id="4096434at2759"/>
<proteinExistence type="predicted"/>
<dbReference type="EMBL" id="KV453913">
    <property type="protein sequence ID" value="ODV78282.1"/>
    <property type="molecule type" value="Genomic_DNA"/>
</dbReference>
<reference evidence="2" key="1">
    <citation type="submission" date="2016-05" db="EMBL/GenBank/DDBJ databases">
        <title>Comparative genomics of biotechnologically important yeasts.</title>
        <authorList>
            <consortium name="DOE Joint Genome Institute"/>
            <person name="Riley R."/>
            <person name="Haridas S."/>
            <person name="Wolfe K.H."/>
            <person name="Lopes M.R."/>
            <person name="Hittinger C.T."/>
            <person name="Goker M."/>
            <person name="Salamov A."/>
            <person name="Wisecaver J."/>
            <person name="Long T.M."/>
            <person name="Aerts A.L."/>
            <person name="Barry K."/>
            <person name="Choi C."/>
            <person name="Clum A."/>
            <person name="Coughlan A.Y."/>
            <person name="Deshpande S."/>
            <person name="Douglass A.P."/>
            <person name="Hanson S.J."/>
            <person name="Klenk H.-P."/>
            <person name="Labutti K."/>
            <person name="Lapidus A."/>
            <person name="Lindquist E."/>
            <person name="Lipzen A."/>
            <person name="Meier-Kolthoff J.P."/>
            <person name="Ohm R.A."/>
            <person name="Otillar R.P."/>
            <person name="Pangilinan J."/>
            <person name="Peng Y."/>
            <person name="Rokas A."/>
            <person name="Rosa C.A."/>
            <person name="Scheuner C."/>
            <person name="Sibirny A.A."/>
            <person name="Slot J.C."/>
            <person name="Stielow J.B."/>
            <person name="Sun H."/>
            <person name="Kurtzman C.P."/>
            <person name="Blackwell M."/>
            <person name="Grigoriev I.V."/>
            <person name="Jeffries T.W."/>
        </authorList>
    </citation>
    <scope>NUCLEOTIDE SEQUENCE [LARGE SCALE GENOMIC DNA]</scope>
    <source>
        <strain evidence="2">NRRL Y-17324</strain>
    </source>
</reference>
<dbReference type="RefSeq" id="XP_020063404.1">
    <property type="nucleotide sequence ID" value="XM_020210158.1"/>
</dbReference>
<sequence length="108" mass="13330">RNDRYYSRLNIYELSKILGLNHYHIQLTKVVEVNILEIFKNCCNFNLGYQTWIRDTNKQQRVQLVERLYKYTSTIYPEFDKFKLEVIIRRGSYSLMQSRLRRERRSMI</sequence>
<organism evidence="1 2">
    <name type="scientific">Suhomyces tanzawaensis NRRL Y-17324</name>
    <dbReference type="NCBI Taxonomy" id="984487"/>
    <lineage>
        <taxon>Eukaryota</taxon>
        <taxon>Fungi</taxon>
        <taxon>Dikarya</taxon>
        <taxon>Ascomycota</taxon>
        <taxon>Saccharomycotina</taxon>
        <taxon>Pichiomycetes</taxon>
        <taxon>Debaryomycetaceae</taxon>
        <taxon>Suhomyces</taxon>
    </lineage>
</organism>
<protein>
    <submittedName>
        <fullName evidence="1">Uncharacterized protein</fullName>
    </submittedName>
</protein>
<name>A0A1E4SFU4_9ASCO</name>
<accession>A0A1E4SFU4</accession>
<keyword evidence="2" id="KW-1185">Reference proteome</keyword>
<dbReference type="GeneID" id="30984294"/>
<evidence type="ECO:0000313" key="1">
    <source>
        <dbReference type="EMBL" id="ODV78282.1"/>
    </source>
</evidence>
<dbReference type="Proteomes" id="UP000094285">
    <property type="component" value="Unassembled WGS sequence"/>
</dbReference>